<evidence type="ECO:0000313" key="2">
    <source>
        <dbReference type="EMBL" id="UXY14319.1"/>
    </source>
</evidence>
<sequence length="266" mass="27942">MRALVSSLLLAMLLGCGASGPKAEKPARVRLAEAAMQAGNRAYAAERYQDAAASWQSAFDAYRSIDDWRGQGEARLGLAQAFARQQQRAAARNVLLDMPGQGLFAQAQRVRAAYQLALLAIADDAQEAAGRLAQARALCTAPCVIAVQLDNLAARLALPTDPGAAERLAQAVLAQGEDVPAVERAAALRLIAQARLQRGEPAAARAPLEAAIALDRVLAEPGFLADDLRLLVQVAQALNDGALLHEATTRLAGVCAGQRIPECTVP</sequence>
<dbReference type="RefSeq" id="WP_263123618.1">
    <property type="nucleotide sequence ID" value="NZ_CP106753.1"/>
</dbReference>
<dbReference type="EMBL" id="CP106753">
    <property type="protein sequence ID" value="UXY14319.1"/>
    <property type="molecule type" value="Genomic_DNA"/>
</dbReference>
<accession>A0ABY6DIZ8</accession>
<keyword evidence="3" id="KW-1185">Reference proteome</keyword>
<feature type="chain" id="PRO_5045936514" description="Tetratricopeptide repeat protein" evidence="1">
    <location>
        <begin position="19"/>
        <end position="266"/>
    </location>
</feature>
<proteinExistence type="predicted"/>
<name>A0ABY6DIZ8_9NEIS</name>
<organism evidence="2 3">
    <name type="scientific">Chitiniphilus purpureus</name>
    <dbReference type="NCBI Taxonomy" id="2981137"/>
    <lineage>
        <taxon>Bacteria</taxon>
        <taxon>Pseudomonadati</taxon>
        <taxon>Pseudomonadota</taxon>
        <taxon>Betaproteobacteria</taxon>
        <taxon>Neisseriales</taxon>
        <taxon>Chitinibacteraceae</taxon>
        <taxon>Chitiniphilus</taxon>
    </lineage>
</organism>
<feature type="signal peptide" evidence="1">
    <location>
        <begin position="1"/>
        <end position="18"/>
    </location>
</feature>
<evidence type="ECO:0008006" key="4">
    <source>
        <dbReference type="Google" id="ProtNLM"/>
    </source>
</evidence>
<keyword evidence="1" id="KW-0732">Signal</keyword>
<dbReference type="Proteomes" id="UP001061302">
    <property type="component" value="Chromosome"/>
</dbReference>
<reference evidence="2" key="1">
    <citation type="submission" date="2022-10" db="EMBL/GenBank/DDBJ databases">
        <title>Chitiniphilus purpureus sp. nov., a novel chitin-degrading bacterium isolated from crawfish pond sediment.</title>
        <authorList>
            <person name="Li K."/>
        </authorList>
    </citation>
    <scope>NUCLEOTIDE SEQUENCE</scope>
    <source>
        <strain evidence="2">CD1</strain>
    </source>
</reference>
<evidence type="ECO:0000313" key="3">
    <source>
        <dbReference type="Proteomes" id="UP001061302"/>
    </source>
</evidence>
<gene>
    <name evidence="2" type="ORF">N8I74_13460</name>
</gene>
<evidence type="ECO:0000256" key="1">
    <source>
        <dbReference type="SAM" id="SignalP"/>
    </source>
</evidence>
<dbReference type="PROSITE" id="PS51257">
    <property type="entry name" value="PROKAR_LIPOPROTEIN"/>
    <property type="match status" value="1"/>
</dbReference>
<protein>
    <recommendedName>
        <fullName evidence="4">Tetratricopeptide repeat protein</fullName>
    </recommendedName>
</protein>